<dbReference type="InterPro" id="IPR016039">
    <property type="entry name" value="Thiolase-like"/>
</dbReference>
<feature type="active site" evidence="11">
    <location>
        <position position="224"/>
    </location>
</feature>
<dbReference type="Pfam" id="PF08541">
    <property type="entry name" value="ACP_syn_III_C"/>
    <property type="match status" value="1"/>
</dbReference>
<keyword evidence="17" id="KW-1185">Reference proteome</keyword>
<dbReference type="OMA" id="WYELNFI"/>
<dbReference type="InterPro" id="IPR012392">
    <property type="entry name" value="3-ktacl-CoA_syn"/>
</dbReference>
<dbReference type="FunFam" id="3.40.47.10:FF:000028">
    <property type="entry name" value="3-ketoacyl-CoA synthase"/>
    <property type="match status" value="1"/>
</dbReference>
<evidence type="ECO:0000256" key="11">
    <source>
        <dbReference type="PIRSR" id="PIRSR036417-1"/>
    </source>
</evidence>
<evidence type="ECO:0000256" key="10">
    <source>
        <dbReference type="PIRNR" id="PIRNR036417"/>
    </source>
</evidence>
<dbReference type="AlphaFoldDB" id="A0A251T4G6"/>
<keyword evidence="4 10" id="KW-0808">Transferase</keyword>
<evidence type="ECO:0000256" key="8">
    <source>
        <dbReference type="ARBA" id="ARBA00023315"/>
    </source>
</evidence>
<feature type="active site" evidence="11">
    <location>
        <position position="420"/>
    </location>
</feature>
<feature type="active site" evidence="11">
    <location>
        <position position="424"/>
    </location>
</feature>
<dbReference type="Proteomes" id="UP000215914">
    <property type="component" value="Chromosome 12"/>
</dbReference>
<feature type="transmembrane region" description="Helical" evidence="12">
    <location>
        <begin position="63"/>
        <end position="82"/>
    </location>
</feature>
<name>A0A251T4G6_HELAN</name>
<dbReference type="GO" id="GO:0006633">
    <property type="term" value="P:fatty acid biosynthetic process"/>
    <property type="evidence" value="ECO:0007669"/>
    <property type="project" value="UniProtKB-UniPathway"/>
</dbReference>
<evidence type="ECO:0000256" key="6">
    <source>
        <dbReference type="ARBA" id="ARBA00022989"/>
    </source>
</evidence>
<keyword evidence="5 12" id="KW-0812">Transmembrane</keyword>
<feature type="domain" description="FAE" evidence="13">
    <location>
        <begin position="80"/>
        <end position="368"/>
    </location>
</feature>
<comment type="subcellular location">
    <subcellularLocation>
        <location evidence="1">Membrane</location>
    </subcellularLocation>
</comment>
<dbReference type="InterPro" id="IPR013601">
    <property type="entry name" value="FAE1_typ3_polyketide_synth"/>
</dbReference>
<dbReference type="Gramene" id="mRNA:HanXRQr2_Chr12g0550541">
    <property type="protein sequence ID" value="CDS:HanXRQr2_Chr12g0550541.1"/>
    <property type="gene ID" value="HanXRQr2_Chr12g0550541"/>
</dbReference>
<evidence type="ECO:0000259" key="13">
    <source>
        <dbReference type="Pfam" id="PF08392"/>
    </source>
</evidence>
<dbReference type="FunCoup" id="A0A251T4G6">
    <property type="interactions" value="269"/>
</dbReference>
<evidence type="ECO:0000256" key="2">
    <source>
        <dbReference type="ARBA" id="ARBA00005194"/>
    </source>
</evidence>
<reference evidence="16" key="2">
    <citation type="submission" date="2017-02" db="EMBL/GenBank/DDBJ databases">
        <title>Sunflower complete genome.</title>
        <authorList>
            <person name="Langlade N."/>
            <person name="Munos S."/>
        </authorList>
    </citation>
    <scope>NUCLEOTIDE SEQUENCE [LARGE SCALE GENOMIC DNA]</scope>
    <source>
        <tissue evidence="16">Leaves</tissue>
    </source>
</reference>
<dbReference type="EC" id="2.3.1.-" evidence="10"/>
<evidence type="ECO:0000256" key="4">
    <source>
        <dbReference type="ARBA" id="ARBA00022679"/>
    </source>
</evidence>
<dbReference type="GO" id="GO:0009922">
    <property type="term" value="F:fatty acid elongase activity"/>
    <property type="evidence" value="ECO:0007669"/>
    <property type="project" value="UniProtKB-EC"/>
</dbReference>
<evidence type="ECO:0000256" key="9">
    <source>
        <dbReference type="ARBA" id="ARBA00047375"/>
    </source>
</evidence>
<dbReference type="Pfam" id="PF08392">
    <property type="entry name" value="FAE1_CUT1_RppA"/>
    <property type="match status" value="1"/>
</dbReference>
<evidence type="ECO:0000313" key="16">
    <source>
        <dbReference type="EMBL" id="OTG05699.1"/>
    </source>
</evidence>
<dbReference type="PIRSF" id="PIRSF036417">
    <property type="entry name" value="3-ktacl-CoA_syn"/>
    <property type="match status" value="1"/>
</dbReference>
<dbReference type="EMBL" id="MNCJ02000327">
    <property type="protein sequence ID" value="KAF5778698.1"/>
    <property type="molecule type" value="Genomic_DNA"/>
</dbReference>
<comment type="similarity">
    <text evidence="3 10">Belongs to the thiolase-like superfamily. Chalcone/stilbene synthases family.</text>
</comment>
<protein>
    <recommendedName>
        <fullName evidence="10">3-ketoacyl-CoA synthase</fullName>
        <ecNumber evidence="10">2.3.1.-</ecNumber>
    </recommendedName>
</protein>
<evidence type="ECO:0000313" key="17">
    <source>
        <dbReference type="Proteomes" id="UP000215914"/>
    </source>
</evidence>
<evidence type="ECO:0000256" key="1">
    <source>
        <dbReference type="ARBA" id="ARBA00004370"/>
    </source>
</evidence>
<reference evidence="15 17" key="1">
    <citation type="journal article" date="2017" name="Nature">
        <title>The sunflower genome provides insights into oil metabolism, flowering and Asterid evolution.</title>
        <authorList>
            <person name="Badouin H."/>
            <person name="Gouzy J."/>
            <person name="Grassa C.J."/>
            <person name="Murat F."/>
            <person name="Staton S.E."/>
            <person name="Cottret L."/>
            <person name="Lelandais-Briere C."/>
            <person name="Owens G.L."/>
            <person name="Carrere S."/>
            <person name="Mayjonade B."/>
            <person name="Legrand L."/>
            <person name="Gill N."/>
            <person name="Kane N.C."/>
            <person name="Bowers J.E."/>
            <person name="Hubner S."/>
            <person name="Bellec A."/>
            <person name="Berard A."/>
            <person name="Berges H."/>
            <person name="Blanchet N."/>
            <person name="Boniface M.C."/>
            <person name="Brunel D."/>
            <person name="Catrice O."/>
            <person name="Chaidir N."/>
            <person name="Claudel C."/>
            <person name="Donnadieu C."/>
            <person name="Faraut T."/>
            <person name="Fievet G."/>
            <person name="Helmstetter N."/>
            <person name="King M."/>
            <person name="Knapp S.J."/>
            <person name="Lai Z."/>
            <person name="Le Paslier M.C."/>
            <person name="Lippi Y."/>
            <person name="Lorenzon L."/>
            <person name="Mandel J.R."/>
            <person name="Marage G."/>
            <person name="Marchand G."/>
            <person name="Marquand E."/>
            <person name="Bret-Mestries E."/>
            <person name="Morien E."/>
            <person name="Nambeesan S."/>
            <person name="Nguyen T."/>
            <person name="Pegot-Espagnet P."/>
            <person name="Pouilly N."/>
            <person name="Raftis F."/>
            <person name="Sallet E."/>
            <person name="Schiex T."/>
            <person name="Thomas J."/>
            <person name="Vandecasteele C."/>
            <person name="Vares D."/>
            <person name="Vear F."/>
            <person name="Vautrin S."/>
            <person name="Crespi M."/>
            <person name="Mangin B."/>
            <person name="Burke J.M."/>
            <person name="Salse J."/>
            <person name="Munos S."/>
            <person name="Vincourt P."/>
            <person name="Rieseberg L.H."/>
            <person name="Langlade N.B."/>
        </authorList>
    </citation>
    <scope>NUCLEOTIDE SEQUENCE [LARGE SCALE GENOMIC DNA]</scope>
    <source>
        <strain evidence="17">cv. SF193</strain>
        <tissue evidence="15">Leaves</tissue>
    </source>
</reference>
<dbReference type="EMBL" id="CM007901">
    <property type="protein sequence ID" value="OTG05699.1"/>
    <property type="molecule type" value="Genomic_DNA"/>
</dbReference>
<evidence type="ECO:0000256" key="5">
    <source>
        <dbReference type="ARBA" id="ARBA00022692"/>
    </source>
</evidence>
<evidence type="ECO:0000256" key="7">
    <source>
        <dbReference type="ARBA" id="ARBA00023136"/>
    </source>
</evidence>
<dbReference type="GO" id="GO:0016020">
    <property type="term" value="C:membrane"/>
    <property type="evidence" value="ECO:0007669"/>
    <property type="project" value="UniProtKB-SubCell"/>
</dbReference>
<dbReference type="STRING" id="4232.A0A251T4G6"/>
<comment type="pathway">
    <text evidence="2 10">Lipid metabolism; fatty acid biosynthesis.</text>
</comment>
<evidence type="ECO:0000256" key="12">
    <source>
        <dbReference type="SAM" id="Phobius"/>
    </source>
</evidence>
<sequence length="495" mass="55630">MPQNSPDVTSSVKLKYVKLGYQYLVNRFLTFLLVPVIATVISHLVRRGPDELITTVKSIQVDVVQMLCSVFIIVFMSTIYFMSKPRSVYLVDYTCYKAPVTCRVPFSTFMEHSRLILKDNPKSVEFQMRILERSGLGEETSLPPAIHYIPPNPTMESARGEAELVIFSAIDDLFAKTGLKPKDIDVLIVNCSLFSPTPSLSAMVVNKYKLRSNIKSFNLSGMGCSAGIISIDLARDLLQVVPNANALVVSTEIITPNYYKGNERAMLLPNCLFRMGAAAILLSNKRREKSRAKYKLVHVVRTHKGSDDRAYKCVYEQEDSQGLVGINLSKDLMAIAAEALKSNITTIGPLVLPASEQLLFLLTLIGRKIFNPKWKPYIPDFKLAFEHFCIHAGGRAVIDELQKNLQLSAEHVEASRMTLHRFGNTSSSSLWYELNYIESKGRMKKGDRIWQIAFGSGFKCNSAVWKCNRNICPTSGPWEDCIDRYPVHIPEVVKL</sequence>
<keyword evidence="6 12" id="KW-1133">Transmembrane helix</keyword>
<feature type="active site" evidence="11">
    <location>
        <position position="303"/>
    </location>
</feature>
<dbReference type="InParanoid" id="A0A251T4G6"/>
<comment type="catalytic activity">
    <reaction evidence="9">
        <text>a very-long-chain acyl-CoA + malonyl-CoA + H(+) = a very-long-chain 3-oxoacyl-CoA + CO2 + CoA</text>
        <dbReference type="Rhea" id="RHEA:32727"/>
        <dbReference type="ChEBI" id="CHEBI:15378"/>
        <dbReference type="ChEBI" id="CHEBI:16526"/>
        <dbReference type="ChEBI" id="CHEBI:57287"/>
        <dbReference type="ChEBI" id="CHEBI:57384"/>
        <dbReference type="ChEBI" id="CHEBI:90725"/>
        <dbReference type="ChEBI" id="CHEBI:90736"/>
        <dbReference type="EC" id="2.3.1.199"/>
    </reaction>
</comment>
<evidence type="ECO:0000259" key="14">
    <source>
        <dbReference type="Pfam" id="PF08541"/>
    </source>
</evidence>
<evidence type="ECO:0000313" key="15">
    <source>
        <dbReference type="EMBL" id="KAF5778698.1"/>
    </source>
</evidence>
<dbReference type="Gene3D" id="3.40.47.10">
    <property type="match status" value="1"/>
</dbReference>
<accession>A0A251T4G6</accession>
<dbReference type="PANTHER" id="PTHR31561">
    <property type="entry name" value="3-KETOACYL-COA SYNTHASE"/>
    <property type="match status" value="1"/>
</dbReference>
<dbReference type="InterPro" id="IPR013747">
    <property type="entry name" value="ACP_syn_III_C"/>
</dbReference>
<keyword evidence="8 10" id="KW-0012">Acyltransferase</keyword>
<proteinExistence type="inferred from homology"/>
<evidence type="ECO:0000256" key="3">
    <source>
        <dbReference type="ARBA" id="ARBA00005531"/>
    </source>
</evidence>
<dbReference type="CDD" id="cd00831">
    <property type="entry name" value="CHS_like"/>
    <property type="match status" value="1"/>
</dbReference>
<feature type="active site" evidence="11">
    <location>
        <position position="387"/>
    </location>
</feature>
<organism evidence="16 17">
    <name type="scientific">Helianthus annuus</name>
    <name type="common">Common sunflower</name>
    <dbReference type="NCBI Taxonomy" id="4232"/>
    <lineage>
        <taxon>Eukaryota</taxon>
        <taxon>Viridiplantae</taxon>
        <taxon>Streptophyta</taxon>
        <taxon>Embryophyta</taxon>
        <taxon>Tracheophyta</taxon>
        <taxon>Spermatophyta</taxon>
        <taxon>Magnoliopsida</taxon>
        <taxon>eudicotyledons</taxon>
        <taxon>Gunneridae</taxon>
        <taxon>Pentapetalae</taxon>
        <taxon>asterids</taxon>
        <taxon>campanulids</taxon>
        <taxon>Asterales</taxon>
        <taxon>Asteraceae</taxon>
        <taxon>Asteroideae</taxon>
        <taxon>Heliantheae alliance</taxon>
        <taxon>Heliantheae</taxon>
        <taxon>Helianthus</taxon>
    </lineage>
</organism>
<gene>
    <name evidence="16" type="primary">CUT1</name>
    <name evidence="16" type="ORF">HannXRQ_Chr12g0376491</name>
    <name evidence="15" type="ORF">HanXRQr2_Chr12g0550541</name>
</gene>
<feature type="transmembrane region" description="Helical" evidence="12">
    <location>
        <begin position="20"/>
        <end position="42"/>
    </location>
</feature>
<dbReference type="SUPFAM" id="SSF53901">
    <property type="entry name" value="Thiolase-like"/>
    <property type="match status" value="2"/>
</dbReference>
<reference evidence="15" key="3">
    <citation type="submission" date="2020-06" db="EMBL/GenBank/DDBJ databases">
        <title>Helianthus annuus Genome sequencing and assembly Release 2.</title>
        <authorList>
            <person name="Gouzy J."/>
            <person name="Langlade N."/>
            <person name="Munos S."/>
        </authorList>
    </citation>
    <scope>NUCLEOTIDE SEQUENCE</scope>
    <source>
        <tissue evidence="15">Leaves</tissue>
    </source>
</reference>
<dbReference type="UniPathway" id="UPA00094"/>
<dbReference type="OrthoDB" id="329835at2759"/>
<feature type="domain" description="Beta-ketoacyl-[acyl-carrier-protein] synthase III C-terminal" evidence="14">
    <location>
        <begin position="386"/>
        <end position="466"/>
    </location>
</feature>
<feature type="active site" evidence="11">
    <location>
        <position position="391"/>
    </location>
</feature>
<keyword evidence="7 12" id="KW-0472">Membrane</keyword>